<evidence type="ECO:0000313" key="3">
    <source>
        <dbReference type="Proteomes" id="UP001524587"/>
    </source>
</evidence>
<gene>
    <name evidence="2" type="ORF">NFI95_12710</name>
</gene>
<keyword evidence="1" id="KW-0472">Membrane</keyword>
<keyword evidence="1" id="KW-0812">Transmembrane</keyword>
<comment type="caution">
    <text evidence="2">The sequence shown here is derived from an EMBL/GenBank/DDBJ whole genome shotgun (WGS) entry which is preliminary data.</text>
</comment>
<proteinExistence type="predicted"/>
<feature type="transmembrane region" description="Helical" evidence="1">
    <location>
        <begin position="25"/>
        <end position="47"/>
    </location>
</feature>
<organism evidence="2 3">
    <name type="scientific">Endosaccharibacter trunci</name>
    <dbReference type="NCBI Taxonomy" id="2812733"/>
    <lineage>
        <taxon>Bacteria</taxon>
        <taxon>Pseudomonadati</taxon>
        <taxon>Pseudomonadota</taxon>
        <taxon>Alphaproteobacteria</taxon>
        <taxon>Acetobacterales</taxon>
        <taxon>Acetobacteraceae</taxon>
        <taxon>Endosaccharibacter</taxon>
    </lineage>
</organism>
<keyword evidence="3" id="KW-1185">Reference proteome</keyword>
<protein>
    <submittedName>
        <fullName evidence="2">Uncharacterized protein</fullName>
    </submittedName>
</protein>
<evidence type="ECO:0000256" key="1">
    <source>
        <dbReference type="SAM" id="Phobius"/>
    </source>
</evidence>
<dbReference type="RefSeq" id="WP_422864791.1">
    <property type="nucleotide sequence ID" value="NZ_JAMSKV010000011.1"/>
</dbReference>
<sequence length="398" mass="40898">METSDITETIDDQADMHLFPVLSKFCLLIVVCFACVPVSLALGQPAFNKTGDARFRNLTAQAITSTTTVDGISLGTLKGLAVGALPRSGGQLTGSMTANVNLGSTASTFGLGSSVIADGSGINGPRYAQFGGSLTAIKRGWSDPSATQGVGEVDGLSILVRQGGLGSDAGGILLNVQNTGLGFLAMSEMASTSVDVNTSQIKDGIDIQEGVIDELNNNKIGTVYNMIYGVGTNAILIQNDQNASWQNVLRYTQDGNLKLLIDGNGVITATGLDISAAELHSGSEMHSGISTFQSLRLVSTPIISSDGTYSLTASSCGTLVRDLTAAPHTITIPSGLPPGCHIEVVQAGANGTITFASGSLTLEQVGSGQLSHTTKGQYAHVTIIVDSTTSVLITGDLN</sequence>
<dbReference type="Proteomes" id="UP001524587">
    <property type="component" value="Unassembled WGS sequence"/>
</dbReference>
<accession>A0ABT1WBV6</accession>
<keyword evidence="1" id="KW-1133">Transmembrane helix</keyword>
<evidence type="ECO:0000313" key="2">
    <source>
        <dbReference type="EMBL" id="MCQ8279303.1"/>
    </source>
</evidence>
<reference evidence="2 3" key="1">
    <citation type="submission" date="2022-06" db="EMBL/GenBank/DDBJ databases">
        <title>Endosaccharibacter gen. nov., sp. nov., endophytic bacteria isolated from sugarcane.</title>
        <authorList>
            <person name="Pitiwittayakul N."/>
            <person name="Yukphan P."/>
            <person name="Charoenyingcharoen P."/>
            <person name="Tanasupawat S."/>
        </authorList>
    </citation>
    <scope>NUCLEOTIDE SEQUENCE [LARGE SCALE GENOMIC DNA]</scope>
    <source>
        <strain evidence="2 3">KSS8</strain>
    </source>
</reference>
<dbReference type="EMBL" id="JAMSKV010000011">
    <property type="protein sequence ID" value="MCQ8279303.1"/>
    <property type="molecule type" value="Genomic_DNA"/>
</dbReference>
<name>A0ABT1WBV6_9PROT</name>